<evidence type="ECO:0000313" key="2">
    <source>
        <dbReference type="Proteomes" id="UP000469523"/>
    </source>
</evidence>
<reference evidence="1 2" key="1">
    <citation type="submission" date="2019-09" db="EMBL/GenBank/DDBJ databases">
        <title>In-depth cultivation of the pig gut microbiome towards novel bacterial diversity and tailored functional studies.</title>
        <authorList>
            <person name="Wylensek D."/>
            <person name="Hitch T.C.A."/>
            <person name="Clavel T."/>
        </authorList>
    </citation>
    <scope>NUCLEOTIDE SEQUENCE [LARGE SCALE GENOMIC DNA]</scope>
    <source>
        <strain evidence="1 2">WCA3-693-APC-4?</strain>
    </source>
</reference>
<dbReference type="AlphaFoldDB" id="A0A6N7Y2V9"/>
<comment type="caution">
    <text evidence="1">The sequence shown here is derived from an EMBL/GenBank/DDBJ whole genome shotgun (WGS) entry which is preliminary data.</text>
</comment>
<protein>
    <submittedName>
        <fullName evidence="1">Uncharacterized protein</fullName>
    </submittedName>
</protein>
<sequence length="109" mass="12428">MEELVLFSEEGILEIGQLVLDNLSHCLVVVDGKVHRKEIYRKSIDGNEMKVYVMFDDTIVGNIESISIISVKGTEILKEKVDIKKGTDKGLLKSFPMKIIENYQRSEVR</sequence>
<organism evidence="1 2">
    <name type="scientific">Tissierella pigra</name>
    <dbReference type="NCBI Taxonomy" id="2607614"/>
    <lineage>
        <taxon>Bacteria</taxon>
        <taxon>Bacillati</taxon>
        <taxon>Bacillota</taxon>
        <taxon>Tissierellia</taxon>
        <taxon>Tissierellales</taxon>
        <taxon>Tissierellaceae</taxon>
        <taxon>Tissierella</taxon>
    </lineage>
</organism>
<name>A0A6N7Y2V9_9FIRM</name>
<dbReference type="RefSeq" id="WP_154442769.1">
    <property type="nucleotide sequence ID" value="NZ_VUNQ01000059.1"/>
</dbReference>
<accession>A0A6N7Y2V9</accession>
<keyword evidence="2" id="KW-1185">Reference proteome</keyword>
<proteinExistence type="predicted"/>
<dbReference type="Proteomes" id="UP000469523">
    <property type="component" value="Unassembled WGS sequence"/>
</dbReference>
<evidence type="ECO:0000313" key="1">
    <source>
        <dbReference type="EMBL" id="MSU03204.1"/>
    </source>
</evidence>
<dbReference type="EMBL" id="VUNQ01000059">
    <property type="protein sequence ID" value="MSU03204.1"/>
    <property type="molecule type" value="Genomic_DNA"/>
</dbReference>
<gene>
    <name evidence="1" type="ORF">FYJ83_17220</name>
</gene>